<dbReference type="AlphaFoldDB" id="A0A368XFU1"/>
<evidence type="ECO:0000313" key="3">
    <source>
        <dbReference type="Proteomes" id="UP000252884"/>
    </source>
</evidence>
<dbReference type="CDD" id="cd06223">
    <property type="entry name" value="PRTases_typeI"/>
    <property type="match status" value="1"/>
</dbReference>
<organism evidence="2 3">
    <name type="scientific">Pseudorhodoferax soli</name>
    <dbReference type="NCBI Taxonomy" id="545864"/>
    <lineage>
        <taxon>Bacteria</taxon>
        <taxon>Pseudomonadati</taxon>
        <taxon>Pseudomonadota</taxon>
        <taxon>Betaproteobacteria</taxon>
        <taxon>Burkholderiales</taxon>
        <taxon>Comamonadaceae</taxon>
    </lineage>
</organism>
<dbReference type="PANTHER" id="PTHR43218:SF1">
    <property type="entry name" value="PHOSPHORIBOSYLTRANSFERASE"/>
    <property type="match status" value="1"/>
</dbReference>
<evidence type="ECO:0000259" key="1">
    <source>
        <dbReference type="Pfam" id="PF00156"/>
    </source>
</evidence>
<gene>
    <name evidence="2" type="ORF">DES41_110217</name>
</gene>
<dbReference type="RefSeq" id="WP_114471352.1">
    <property type="nucleotide sequence ID" value="NZ_QPJK01000010.1"/>
</dbReference>
<proteinExistence type="predicted"/>
<dbReference type="GO" id="GO:0016757">
    <property type="term" value="F:glycosyltransferase activity"/>
    <property type="evidence" value="ECO:0007669"/>
    <property type="project" value="UniProtKB-KW"/>
</dbReference>
<dbReference type="SUPFAM" id="SSF53271">
    <property type="entry name" value="PRTase-like"/>
    <property type="match status" value="1"/>
</dbReference>
<dbReference type="InterPro" id="IPR000836">
    <property type="entry name" value="PRTase_dom"/>
</dbReference>
<comment type="caution">
    <text evidence="2">The sequence shown here is derived from an EMBL/GenBank/DDBJ whole genome shotgun (WGS) entry which is preliminary data.</text>
</comment>
<keyword evidence="3" id="KW-1185">Reference proteome</keyword>
<dbReference type="Gene3D" id="3.40.50.2020">
    <property type="match status" value="1"/>
</dbReference>
<evidence type="ECO:0000313" key="2">
    <source>
        <dbReference type="EMBL" id="RCW66852.1"/>
    </source>
</evidence>
<dbReference type="EMBL" id="QPJK01000010">
    <property type="protein sequence ID" value="RCW66852.1"/>
    <property type="molecule type" value="Genomic_DNA"/>
</dbReference>
<dbReference type="PANTHER" id="PTHR43218">
    <property type="entry name" value="PHOSPHORIBOSYLTRANSFERASE-RELATED"/>
    <property type="match status" value="1"/>
</dbReference>
<protein>
    <submittedName>
        <fullName evidence="2">Adenine/guanine phosphoribosyltransferase-like PRPP-binding protein</fullName>
    </submittedName>
</protein>
<dbReference type="InterPro" id="IPR029057">
    <property type="entry name" value="PRTase-like"/>
</dbReference>
<dbReference type="OrthoDB" id="8639051at2"/>
<feature type="domain" description="Phosphoribosyltransferase" evidence="1">
    <location>
        <begin position="76"/>
        <end position="209"/>
    </location>
</feature>
<keyword evidence="2" id="KW-0808">Transferase</keyword>
<dbReference type="Proteomes" id="UP000252884">
    <property type="component" value="Unassembled WGS sequence"/>
</dbReference>
<dbReference type="Pfam" id="PF00156">
    <property type="entry name" value="Pribosyltran"/>
    <property type="match status" value="1"/>
</dbReference>
<reference evidence="2 3" key="1">
    <citation type="submission" date="2018-07" db="EMBL/GenBank/DDBJ databases">
        <title>Genomic Encyclopedia of Type Strains, Phase IV (KMG-IV): sequencing the most valuable type-strain genomes for metagenomic binning, comparative biology and taxonomic classification.</title>
        <authorList>
            <person name="Goeker M."/>
        </authorList>
    </citation>
    <scope>NUCLEOTIDE SEQUENCE [LARGE SCALE GENOMIC DNA]</scope>
    <source>
        <strain evidence="2 3">DSM 21634</strain>
    </source>
</reference>
<dbReference type="NCBIfam" id="NF004689">
    <property type="entry name" value="PRK06031.1"/>
    <property type="match status" value="1"/>
</dbReference>
<name>A0A368XFU1_9BURK</name>
<sequence length="238" mass="25220">MTTPTPHFTEPTTGYWQQILPASEAGPAGDPVHGPWQYGYPARLTDGRVLVLPIRQIAGQPGHAVASLICNQAALDVIDALGELLAARLAPLAPEVVVGVPTLGLSFAPIVARRLGHARMVPLGYSRKFWYDEALSGAVQSITTPTAGKRVYLDPNLLPLVRGKRVVLVDDAVSSGSTIVAPWNLLEAAGATVLGVGVAMCQGRRWAEVLGPERAAKVFGVFDSPLLQAVPEGWVPRD</sequence>
<accession>A0A368XFU1</accession>
<keyword evidence="2" id="KW-0328">Glycosyltransferase</keyword>